<organism evidence="2 3">
    <name type="scientific">Streptacidiphilus jiangxiensis</name>
    <dbReference type="NCBI Taxonomy" id="235985"/>
    <lineage>
        <taxon>Bacteria</taxon>
        <taxon>Bacillati</taxon>
        <taxon>Actinomycetota</taxon>
        <taxon>Actinomycetes</taxon>
        <taxon>Kitasatosporales</taxon>
        <taxon>Streptomycetaceae</taxon>
        <taxon>Streptacidiphilus</taxon>
    </lineage>
</organism>
<name>A0A1H7WUI3_STRJI</name>
<keyword evidence="1" id="KW-0732">Signal</keyword>
<dbReference type="EMBL" id="FOAZ01000021">
    <property type="protein sequence ID" value="SEM25270.1"/>
    <property type="molecule type" value="Genomic_DNA"/>
</dbReference>
<protein>
    <submittedName>
        <fullName evidence="2">Uncharacterized protein</fullName>
    </submittedName>
</protein>
<dbReference type="Proteomes" id="UP000183015">
    <property type="component" value="Unassembled WGS sequence"/>
</dbReference>
<keyword evidence="3" id="KW-1185">Reference proteome</keyword>
<accession>A0A1H7WUI3</accession>
<sequence>MRVSNAATLATAVGLAAAMTVSIPSTAQASTIVGTLSRSIYLAASSNGGFNIPYSGTAYWKVPATAWYSWSMSPIPTVGNGTPRSIYLAAGTYTVSCSFSGTGTDWHAGNNYSGGCEIINPSTGGYADLPYNSSMYFDIPAGTYNFETQLATA</sequence>
<feature type="signal peptide" evidence="1">
    <location>
        <begin position="1"/>
        <end position="29"/>
    </location>
</feature>
<feature type="chain" id="PRO_5010242107" evidence="1">
    <location>
        <begin position="30"/>
        <end position="153"/>
    </location>
</feature>
<dbReference type="AlphaFoldDB" id="A0A1H7WUI3"/>
<proteinExistence type="predicted"/>
<evidence type="ECO:0000313" key="2">
    <source>
        <dbReference type="EMBL" id="SEM25270.1"/>
    </source>
</evidence>
<gene>
    <name evidence="2" type="ORF">SAMN05414137_121168</name>
</gene>
<dbReference type="RefSeq" id="WP_143094651.1">
    <property type="nucleotide sequence ID" value="NZ_BBPN01000020.1"/>
</dbReference>
<reference evidence="3" key="1">
    <citation type="submission" date="2016-10" db="EMBL/GenBank/DDBJ databases">
        <authorList>
            <person name="Varghese N."/>
        </authorList>
    </citation>
    <scope>NUCLEOTIDE SEQUENCE [LARGE SCALE GENOMIC DNA]</scope>
    <source>
        <strain evidence="3">DSM 45096 / BCRC 16803 / CGMCC 4.1857 / CIP 109030 / JCM 12277 / KCTC 19219 / NBRC 100920 / 33214</strain>
    </source>
</reference>
<dbReference type="eggNOG" id="ENOG50327B3">
    <property type="taxonomic scope" value="Bacteria"/>
</dbReference>
<evidence type="ECO:0000313" key="3">
    <source>
        <dbReference type="Proteomes" id="UP000183015"/>
    </source>
</evidence>
<evidence type="ECO:0000256" key="1">
    <source>
        <dbReference type="SAM" id="SignalP"/>
    </source>
</evidence>